<sequence>MLSSRAIRSRSPGYPSRNATNRSKKGRSNWAKEFLLLVLETSSIHGFNHVANKKTHPIENVLWIISIIVGAYGAYYLAQSTLARFNDSPTVISLERNYKDWNTTFPAVTICPTKKIDPEISEELIRKWYGWFPVLVNHVNF</sequence>
<evidence type="ECO:0000313" key="16">
    <source>
        <dbReference type="Proteomes" id="UP001307889"/>
    </source>
</evidence>
<evidence type="ECO:0000313" key="15">
    <source>
        <dbReference type="EMBL" id="BET02663.1"/>
    </source>
</evidence>
<keyword evidence="8 12" id="KW-0406">Ion transport</keyword>
<evidence type="ECO:0000256" key="9">
    <source>
        <dbReference type="ARBA" id="ARBA00023136"/>
    </source>
</evidence>
<evidence type="ECO:0000256" key="13">
    <source>
        <dbReference type="SAM" id="MobiDB-lite"/>
    </source>
</evidence>
<evidence type="ECO:0000256" key="12">
    <source>
        <dbReference type="RuleBase" id="RU000679"/>
    </source>
</evidence>
<evidence type="ECO:0000256" key="2">
    <source>
        <dbReference type="ARBA" id="ARBA00007193"/>
    </source>
</evidence>
<keyword evidence="10 12" id="KW-0739">Sodium transport</keyword>
<keyword evidence="5 12" id="KW-0812">Transmembrane</keyword>
<dbReference type="EMBL" id="AP028922">
    <property type="protein sequence ID" value="BET02663.1"/>
    <property type="molecule type" value="Genomic_DNA"/>
</dbReference>
<organism evidence="15 16">
    <name type="scientific">Nesidiocoris tenuis</name>
    <dbReference type="NCBI Taxonomy" id="355587"/>
    <lineage>
        <taxon>Eukaryota</taxon>
        <taxon>Metazoa</taxon>
        <taxon>Ecdysozoa</taxon>
        <taxon>Arthropoda</taxon>
        <taxon>Hexapoda</taxon>
        <taxon>Insecta</taxon>
        <taxon>Pterygota</taxon>
        <taxon>Neoptera</taxon>
        <taxon>Paraneoptera</taxon>
        <taxon>Hemiptera</taxon>
        <taxon>Heteroptera</taxon>
        <taxon>Panheteroptera</taxon>
        <taxon>Cimicomorpha</taxon>
        <taxon>Miridae</taxon>
        <taxon>Dicyphina</taxon>
        <taxon>Nesidiocoris</taxon>
    </lineage>
</organism>
<evidence type="ECO:0000256" key="10">
    <source>
        <dbReference type="ARBA" id="ARBA00023201"/>
    </source>
</evidence>
<keyword evidence="4 12" id="KW-0894">Sodium channel</keyword>
<evidence type="ECO:0000256" key="1">
    <source>
        <dbReference type="ARBA" id="ARBA00004141"/>
    </source>
</evidence>
<comment type="similarity">
    <text evidence="2 12">Belongs to the amiloride-sensitive sodium channel (TC 1.A.6) family.</text>
</comment>
<proteinExistence type="inferred from homology"/>
<reference evidence="15 16" key="1">
    <citation type="submission" date="2023-09" db="EMBL/GenBank/DDBJ databases">
        <title>Nesidiocoris tenuis whole genome shotgun sequence.</title>
        <authorList>
            <person name="Shibata T."/>
            <person name="Shimoda M."/>
            <person name="Kobayashi T."/>
            <person name="Uehara T."/>
        </authorList>
    </citation>
    <scope>NUCLEOTIDE SEQUENCE [LARGE SCALE GENOMIC DNA]</scope>
    <source>
        <strain evidence="15 16">Japan</strain>
    </source>
</reference>
<dbReference type="Pfam" id="PF00858">
    <property type="entry name" value="ASC"/>
    <property type="match status" value="1"/>
</dbReference>
<accession>A0ABN7BG16</accession>
<gene>
    <name evidence="15" type="ORF">NTJ_15481</name>
</gene>
<protein>
    <submittedName>
        <fullName evidence="15">Amiloride-sensitive sodium channel</fullName>
    </submittedName>
</protein>
<keyword evidence="16" id="KW-1185">Reference proteome</keyword>
<evidence type="ECO:0000256" key="7">
    <source>
        <dbReference type="ARBA" id="ARBA00023053"/>
    </source>
</evidence>
<keyword evidence="6 14" id="KW-1133">Transmembrane helix</keyword>
<feature type="region of interest" description="Disordered" evidence="13">
    <location>
        <begin position="1"/>
        <end position="25"/>
    </location>
</feature>
<keyword evidence="9 14" id="KW-0472">Membrane</keyword>
<keyword evidence="3 12" id="KW-0813">Transport</keyword>
<keyword evidence="7" id="KW-0915">Sodium</keyword>
<evidence type="ECO:0000256" key="8">
    <source>
        <dbReference type="ARBA" id="ARBA00023065"/>
    </source>
</evidence>
<dbReference type="InterPro" id="IPR001873">
    <property type="entry name" value="ENaC"/>
</dbReference>
<dbReference type="Proteomes" id="UP001307889">
    <property type="component" value="Chromosome 14"/>
</dbReference>
<evidence type="ECO:0000256" key="3">
    <source>
        <dbReference type="ARBA" id="ARBA00022448"/>
    </source>
</evidence>
<keyword evidence="11 12" id="KW-0407">Ion channel</keyword>
<evidence type="ECO:0000256" key="11">
    <source>
        <dbReference type="ARBA" id="ARBA00023303"/>
    </source>
</evidence>
<comment type="subcellular location">
    <subcellularLocation>
        <location evidence="1">Membrane</location>
        <topology evidence="1">Multi-pass membrane protein</topology>
    </subcellularLocation>
</comment>
<dbReference type="GO" id="GO:0034220">
    <property type="term" value="P:monoatomic ion transmembrane transport"/>
    <property type="evidence" value="ECO:0007669"/>
    <property type="project" value="UniProtKB-KW"/>
</dbReference>
<evidence type="ECO:0000256" key="6">
    <source>
        <dbReference type="ARBA" id="ARBA00022989"/>
    </source>
</evidence>
<evidence type="ECO:0000256" key="4">
    <source>
        <dbReference type="ARBA" id="ARBA00022461"/>
    </source>
</evidence>
<feature type="transmembrane region" description="Helical" evidence="14">
    <location>
        <begin position="61"/>
        <end position="78"/>
    </location>
</feature>
<name>A0ABN7BG16_9HEMI</name>
<evidence type="ECO:0000256" key="14">
    <source>
        <dbReference type="SAM" id="Phobius"/>
    </source>
</evidence>
<evidence type="ECO:0000256" key="5">
    <source>
        <dbReference type="ARBA" id="ARBA00022692"/>
    </source>
</evidence>